<feature type="domain" description="Fibronectin type III-like" evidence="5">
    <location>
        <begin position="649"/>
        <end position="718"/>
    </location>
</feature>
<evidence type="ECO:0000256" key="2">
    <source>
        <dbReference type="ARBA" id="ARBA00022801"/>
    </source>
</evidence>
<protein>
    <submittedName>
        <fullName evidence="6">Beta-glucosidase BglX</fullName>
        <ecNumber evidence="6">3.2.1.21</ecNumber>
    </submittedName>
</protein>
<evidence type="ECO:0000256" key="1">
    <source>
        <dbReference type="ARBA" id="ARBA00005336"/>
    </source>
</evidence>
<evidence type="ECO:0000259" key="5">
    <source>
        <dbReference type="SMART" id="SM01217"/>
    </source>
</evidence>
<dbReference type="InterPro" id="IPR019800">
    <property type="entry name" value="Glyco_hydro_3_AS"/>
</dbReference>
<dbReference type="SUPFAM" id="SSF52279">
    <property type="entry name" value="Beta-D-glucan exohydrolase, C-terminal domain"/>
    <property type="match status" value="1"/>
</dbReference>
<dbReference type="InterPro" id="IPR036881">
    <property type="entry name" value="Glyco_hydro_3_C_sf"/>
</dbReference>
<sequence>MTKEALLHLLHQMTTQEKCRELMQFPMEAFTETDISTGPCEDLELTDEKMAQVGSILSLTGAEWTRKVQEEHLKNNRLNIPLLFMADIINGYKTIFPIPLAQGCTFDPDLVRQLAEAAAREGAAAGVHVTFSPMADLVRDPRWGRVMESTGEDPYLNGIMAEQMVKGYQGNDLKEEGRLAACVKHFAGYGAPLGGREYNQVELSERTLLEDYLPAYEKAVRAGARLVMSSFNTLERVPSTGNRKLMREILRGKMGFQGVLISDYAAVKELIAHGLAEDEAEAARLALEAGVDIDMMSRCYSDFLCGQIERGEVAQELLDEAVLRVLELKNDLGLFENPFKDGSPEKEKELLLCEKHRSLAQKAAEESFVLLKNEENMLPLSKEETTAFIGPFGEEKGLLGAWALFADREDTVTVKEGVERLCPGQIWAKGCEILEPGQKWLRGYIPIAEETWKQTEEAAEEKIKEAVEAAEKADRVVLLLGEQELESGESGSCGHIGLPPSQMKLLKAIAQVNSNLILVVFSGRPLILTEACAYAKAVLFAWMPGTQGGPAVANVLYGCSNPSGKLTETFPYHMGQIPVYYSDFATGRPQMPGYIDIPKEPLYPFGYGLSYTEYAYSPVKLDQKVLDSQTDVIHASVRVKNTGSMEGREAVQLYIQDVKGSVSRPVRQLKGFQKISLAPGEEKEVCFEIREEMLRFWTIDMEYRSEPGRFRVWIGTDSRTENGEEFYLR</sequence>
<dbReference type="InterPro" id="IPR036962">
    <property type="entry name" value="Glyco_hydro_3_N_sf"/>
</dbReference>
<dbReference type="EC" id="3.2.1.21" evidence="6"/>
<reference evidence="6" key="1">
    <citation type="journal article" date="2021" name="PeerJ">
        <title>Extensive microbial diversity within the chicken gut microbiome revealed by metagenomics and culture.</title>
        <authorList>
            <person name="Gilroy R."/>
            <person name="Ravi A."/>
            <person name="Getino M."/>
            <person name="Pursley I."/>
            <person name="Horton D.L."/>
            <person name="Alikhan N.F."/>
            <person name="Baker D."/>
            <person name="Gharbi K."/>
            <person name="Hall N."/>
            <person name="Watson M."/>
            <person name="Adriaenssens E.M."/>
            <person name="Foster-Nyarko E."/>
            <person name="Jarju S."/>
            <person name="Secka A."/>
            <person name="Antonio M."/>
            <person name="Oren A."/>
            <person name="Chaudhuri R.R."/>
            <person name="La Ragione R."/>
            <person name="Hildebrand F."/>
            <person name="Pallen M.J."/>
        </authorList>
    </citation>
    <scope>NUCLEOTIDE SEQUENCE</scope>
    <source>
        <strain evidence="6">ChiBcec1-1630</strain>
    </source>
</reference>
<dbReference type="Gene3D" id="3.40.50.1700">
    <property type="entry name" value="Glycoside hydrolase family 3 C-terminal domain"/>
    <property type="match status" value="1"/>
</dbReference>
<dbReference type="InterPro" id="IPR050288">
    <property type="entry name" value="Cellulose_deg_GH3"/>
</dbReference>
<dbReference type="SUPFAM" id="SSF51445">
    <property type="entry name" value="(Trans)glycosidases"/>
    <property type="match status" value="1"/>
</dbReference>
<keyword evidence="2 4" id="KW-0378">Hydrolase</keyword>
<dbReference type="NCBIfam" id="NF011678">
    <property type="entry name" value="PRK15098.1"/>
    <property type="match status" value="1"/>
</dbReference>
<dbReference type="PANTHER" id="PTHR42715:SF10">
    <property type="entry name" value="BETA-GLUCOSIDASE"/>
    <property type="match status" value="1"/>
</dbReference>
<dbReference type="Gene3D" id="2.60.40.10">
    <property type="entry name" value="Immunoglobulins"/>
    <property type="match status" value="1"/>
</dbReference>
<dbReference type="InterPro" id="IPR017853">
    <property type="entry name" value="GH"/>
</dbReference>
<name>A0A9D2QKQ5_9FIRM</name>
<comment type="similarity">
    <text evidence="1 4">Belongs to the glycosyl hydrolase 3 family.</text>
</comment>
<dbReference type="Pfam" id="PF14310">
    <property type="entry name" value="Fn3-like"/>
    <property type="match status" value="1"/>
</dbReference>
<dbReference type="FunFam" id="2.60.40.10:FF:000495">
    <property type="entry name" value="Periplasmic beta-glucosidase"/>
    <property type="match status" value="1"/>
</dbReference>
<dbReference type="InterPro" id="IPR013783">
    <property type="entry name" value="Ig-like_fold"/>
</dbReference>
<dbReference type="PROSITE" id="PS00775">
    <property type="entry name" value="GLYCOSYL_HYDROL_F3"/>
    <property type="match status" value="1"/>
</dbReference>
<accession>A0A9D2QKQ5</accession>
<dbReference type="Pfam" id="PF01915">
    <property type="entry name" value="Glyco_hydro_3_C"/>
    <property type="match status" value="1"/>
</dbReference>
<reference evidence="6" key="2">
    <citation type="submission" date="2021-04" db="EMBL/GenBank/DDBJ databases">
        <authorList>
            <person name="Gilroy R."/>
        </authorList>
    </citation>
    <scope>NUCLEOTIDE SEQUENCE</scope>
    <source>
        <strain evidence="6">ChiBcec1-1630</strain>
    </source>
</reference>
<evidence type="ECO:0000313" key="7">
    <source>
        <dbReference type="Proteomes" id="UP000823922"/>
    </source>
</evidence>
<organism evidence="6 7">
    <name type="scientific">Candidatus Eisenbergiella intestinigallinarum</name>
    <dbReference type="NCBI Taxonomy" id="2838549"/>
    <lineage>
        <taxon>Bacteria</taxon>
        <taxon>Bacillati</taxon>
        <taxon>Bacillota</taxon>
        <taxon>Clostridia</taxon>
        <taxon>Lachnospirales</taxon>
        <taxon>Lachnospiraceae</taxon>
        <taxon>Eisenbergiella</taxon>
    </lineage>
</organism>
<gene>
    <name evidence="6" type="primary">bglX</name>
    <name evidence="6" type="ORF">H9926_10595</name>
</gene>
<dbReference type="InterPro" id="IPR001764">
    <property type="entry name" value="Glyco_hydro_3_N"/>
</dbReference>
<keyword evidence="4 6" id="KW-0326">Glycosidase</keyword>
<dbReference type="Pfam" id="PF00933">
    <property type="entry name" value="Glyco_hydro_3"/>
    <property type="match status" value="1"/>
</dbReference>
<dbReference type="PRINTS" id="PR00133">
    <property type="entry name" value="GLHYDRLASE3"/>
</dbReference>
<dbReference type="GO" id="GO:0005975">
    <property type="term" value="P:carbohydrate metabolic process"/>
    <property type="evidence" value="ECO:0007669"/>
    <property type="project" value="InterPro"/>
</dbReference>
<dbReference type="PANTHER" id="PTHR42715">
    <property type="entry name" value="BETA-GLUCOSIDASE"/>
    <property type="match status" value="1"/>
</dbReference>
<comment type="caution">
    <text evidence="6">The sequence shown here is derived from an EMBL/GenBank/DDBJ whole genome shotgun (WGS) entry which is preliminary data.</text>
</comment>
<dbReference type="AlphaFoldDB" id="A0A9D2QKQ5"/>
<evidence type="ECO:0000313" key="6">
    <source>
        <dbReference type="EMBL" id="HJC88450.1"/>
    </source>
</evidence>
<dbReference type="InterPro" id="IPR002772">
    <property type="entry name" value="Glyco_hydro_3_C"/>
</dbReference>
<dbReference type="GO" id="GO:0008422">
    <property type="term" value="F:beta-glucosidase activity"/>
    <property type="evidence" value="ECO:0007669"/>
    <property type="project" value="UniProtKB-EC"/>
</dbReference>
<evidence type="ECO:0000256" key="3">
    <source>
        <dbReference type="ARBA" id="ARBA00023277"/>
    </source>
</evidence>
<keyword evidence="3" id="KW-0119">Carbohydrate metabolism</keyword>
<dbReference type="EMBL" id="DWVS01000272">
    <property type="protein sequence ID" value="HJC88450.1"/>
    <property type="molecule type" value="Genomic_DNA"/>
</dbReference>
<proteinExistence type="inferred from homology"/>
<dbReference type="SMART" id="SM01217">
    <property type="entry name" value="Fn3_like"/>
    <property type="match status" value="1"/>
</dbReference>
<evidence type="ECO:0000256" key="4">
    <source>
        <dbReference type="RuleBase" id="RU361161"/>
    </source>
</evidence>
<dbReference type="Gene3D" id="3.20.20.300">
    <property type="entry name" value="Glycoside hydrolase, family 3, N-terminal domain"/>
    <property type="match status" value="1"/>
</dbReference>
<dbReference type="InterPro" id="IPR026891">
    <property type="entry name" value="Fn3-like"/>
</dbReference>
<dbReference type="Proteomes" id="UP000823922">
    <property type="component" value="Unassembled WGS sequence"/>
</dbReference>